<keyword evidence="3" id="KW-0677">Repeat</keyword>
<feature type="domain" description="LRRNT" evidence="6">
    <location>
        <begin position="40"/>
        <end position="73"/>
    </location>
</feature>
<evidence type="ECO:0000259" key="6">
    <source>
        <dbReference type="SMART" id="SM00013"/>
    </source>
</evidence>
<dbReference type="Pfam" id="PF13306">
    <property type="entry name" value="LRR_5"/>
    <property type="match status" value="1"/>
</dbReference>
<dbReference type="SMART" id="SM00369">
    <property type="entry name" value="LRR_TYP"/>
    <property type="match status" value="13"/>
</dbReference>
<keyword evidence="2 5" id="KW-0732">Signal</keyword>
<dbReference type="SMART" id="SM00013">
    <property type="entry name" value="LRRNT"/>
    <property type="match status" value="1"/>
</dbReference>
<dbReference type="Proteomes" id="UP000261520">
    <property type="component" value="Unplaced"/>
</dbReference>
<dbReference type="STRING" id="409849.ENSPMGP00000029362"/>
<keyword evidence="8" id="KW-1185">Reference proteome</keyword>
<dbReference type="PROSITE" id="PS51450">
    <property type="entry name" value="LRR"/>
    <property type="match status" value="3"/>
</dbReference>
<feature type="signal peptide" evidence="5">
    <location>
        <begin position="1"/>
        <end position="23"/>
    </location>
</feature>
<evidence type="ECO:0000256" key="2">
    <source>
        <dbReference type="ARBA" id="ARBA00022729"/>
    </source>
</evidence>
<reference evidence="7" key="1">
    <citation type="submission" date="2025-08" db="UniProtKB">
        <authorList>
            <consortium name="Ensembl"/>
        </authorList>
    </citation>
    <scope>IDENTIFICATION</scope>
</reference>
<keyword evidence="1" id="KW-0433">Leucine-rich repeat</keyword>
<dbReference type="PANTHER" id="PTHR45712">
    <property type="entry name" value="AGAP008170-PA"/>
    <property type="match status" value="1"/>
</dbReference>
<dbReference type="SUPFAM" id="SSF52058">
    <property type="entry name" value="L domain-like"/>
    <property type="match status" value="2"/>
</dbReference>
<dbReference type="Gene3D" id="3.80.10.10">
    <property type="entry name" value="Ribonuclease Inhibitor"/>
    <property type="match status" value="3"/>
</dbReference>
<dbReference type="SMART" id="SM00364">
    <property type="entry name" value="LRR_BAC"/>
    <property type="match status" value="7"/>
</dbReference>
<dbReference type="SMART" id="SM00365">
    <property type="entry name" value="LRR_SD22"/>
    <property type="match status" value="4"/>
</dbReference>
<proteinExistence type="predicted"/>
<dbReference type="Ensembl" id="ENSPMGT00000031250.1">
    <property type="protein sequence ID" value="ENSPMGP00000029362.1"/>
    <property type="gene ID" value="ENSPMGG00000023621.1"/>
</dbReference>
<protein>
    <recommendedName>
        <fullName evidence="6">LRRNT domain-containing protein</fullName>
    </recommendedName>
</protein>
<dbReference type="PANTHER" id="PTHR45712:SF20">
    <property type="entry name" value="PODOCAN"/>
    <property type="match status" value="1"/>
</dbReference>
<dbReference type="InterPro" id="IPR001611">
    <property type="entry name" value="Leu-rich_rpt"/>
</dbReference>
<dbReference type="PRINTS" id="PR00019">
    <property type="entry name" value="LEURICHRPT"/>
</dbReference>
<dbReference type="GO" id="GO:0005615">
    <property type="term" value="C:extracellular space"/>
    <property type="evidence" value="ECO:0007669"/>
    <property type="project" value="TreeGrafter"/>
</dbReference>
<evidence type="ECO:0000256" key="5">
    <source>
        <dbReference type="SAM" id="SignalP"/>
    </source>
</evidence>
<evidence type="ECO:0000256" key="3">
    <source>
        <dbReference type="ARBA" id="ARBA00022737"/>
    </source>
</evidence>
<name>A0A3B4BLG6_9GOBI</name>
<dbReference type="AlphaFoldDB" id="A0A3B4BLG6"/>
<dbReference type="InterPro" id="IPR003591">
    <property type="entry name" value="Leu-rich_rpt_typical-subtyp"/>
</dbReference>
<dbReference type="FunFam" id="3.80.10.10:FF:001164">
    <property type="entry name" value="GH01279p"/>
    <property type="match status" value="1"/>
</dbReference>
<reference evidence="7" key="2">
    <citation type="submission" date="2025-09" db="UniProtKB">
        <authorList>
            <consortium name="Ensembl"/>
        </authorList>
    </citation>
    <scope>IDENTIFICATION</scope>
</reference>
<organism evidence="7 8">
    <name type="scientific">Periophthalmus magnuspinnatus</name>
    <dbReference type="NCBI Taxonomy" id="409849"/>
    <lineage>
        <taxon>Eukaryota</taxon>
        <taxon>Metazoa</taxon>
        <taxon>Chordata</taxon>
        <taxon>Craniata</taxon>
        <taxon>Vertebrata</taxon>
        <taxon>Euteleostomi</taxon>
        <taxon>Actinopterygii</taxon>
        <taxon>Neopterygii</taxon>
        <taxon>Teleostei</taxon>
        <taxon>Neoteleostei</taxon>
        <taxon>Acanthomorphata</taxon>
        <taxon>Gobiaria</taxon>
        <taxon>Gobiiformes</taxon>
        <taxon>Gobioidei</taxon>
        <taxon>Gobiidae</taxon>
        <taxon>Oxudercinae</taxon>
        <taxon>Periophthalmus</taxon>
    </lineage>
</organism>
<sequence>MFIQKHRWTQALSALLLTWAVLCQEPHMSPLTQTENIISSCPLVCKCVSESTVNCAGAELTEFPQQLSDKTLQLYLENNMINEVTTEHVSHLHLLETLNLQNNGLSSDGKLNRWDAFFSQTLAFLYLANNKLTSAPKALPHSLVSADFTSNELTRIYPYTFGYKPKLRSVYLHNNNLTNSNLPEHMFNGSNSLEVLAMSSNLLTEVPRNLPASLHQLHLKVNNRLRAIPAGAFENLSNLRELHLQDNLLSSQGIGPMAFSDLKRLEYLDLSNNNLSVVPSGLPKSLLISLRSLEYLVIHNNKLRSRTIHPAAFQGLKKLHTLHMYNNLLERVPRGMPRRATTLMLLHNSISEIGRNDLALLHTLTELNLSYNRLSSNKLHQEAFRKLRNLSTLDLSGNSLHVFPLGLPRSLQTLEINNNQLSSIPHGALSGMDKLNRLALSNNQLKLNSAYQGAWLELSTLITLDLSGNLLTHMPPDLPESLEYLHLQNNRISSVPASAFDGMRNLKGLDLKLNRLTVASVDESTFFLLPDLNVELDFELSFRPRSSDTIPLDQEEEEDI</sequence>
<dbReference type="InterPro" id="IPR050333">
    <property type="entry name" value="SLRP"/>
</dbReference>
<evidence type="ECO:0000313" key="8">
    <source>
        <dbReference type="Proteomes" id="UP000261520"/>
    </source>
</evidence>
<feature type="chain" id="PRO_5017395630" description="LRRNT domain-containing protein" evidence="5">
    <location>
        <begin position="24"/>
        <end position="560"/>
    </location>
</feature>
<accession>A0A3B4BLG6</accession>
<evidence type="ECO:0000313" key="7">
    <source>
        <dbReference type="Ensembl" id="ENSPMGP00000029362.1"/>
    </source>
</evidence>
<dbReference type="InterPro" id="IPR000372">
    <property type="entry name" value="LRRNT"/>
</dbReference>
<keyword evidence="4" id="KW-0325">Glycoprotein</keyword>
<dbReference type="InterPro" id="IPR032675">
    <property type="entry name" value="LRR_dom_sf"/>
</dbReference>
<evidence type="ECO:0000256" key="1">
    <source>
        <dbReference type="ARBA" id="ARBA00022614"/>
    </source>
</evidence>
<dbReference type="InterPro" id="IPR026906">
    <property type="entry name" value="LRR_5"/>
</dbReference>
<dbReference type="Pfam" id="PF13855">
    <property type="entry name" value="LRR_8"/>
    <property type="match status" value="4"/>
</dbReference>
<evidence type="ECO:0000256" key="4">
    <source>
        <dbReference type="ARBA" id="ARBA00023180"/>
    </source>
</evidence>